<evidence type="ECO:0000313" key="3">
    <source>
        <dbReference type="EMBL" id="UWN57076.1"/>
    </source>
</evidence>
<evidence type="ECO:0000256" key="1">
    <source>
        <dbReference type="SAM" id="SignalP"/>
    </source>
</evidence>
<evidence type="ECO:0000259" key="2">
    <source>
        <dbReference type="PROSITE" id="PS50983"/>
    </source>
</evidence>
<dbReference type="Gene3D" id="3.40.50.1980">
    <property type="entry name" value="Nitrogenase molybdenum iron protein domain"/>
    <property type="match status" value="2"/>
</dbReference>
<keyword evidence="1" id="KW-0732">Signal</keyword>
<gene>
    <name evidence="3" type="ORF">NQ491_10585</name>
</gene>
<evidence type="ECO:0000313" key="4">
    <source>
        <dbReference type="Proteomes" id="UP001059295"/>
    </source>
</evidence>
<dbReference type="InterPro" id="IPR002491">
    <property type="entry name" value="ABC_transptr_periplasmic_BD"/>
</dbReference>
<proteinExistence type="predicted"/>
<protein>
    <submittedName>
        <fullName evidence="3">ABC transporter substrate-binding protein</fullName>
    </submittedName>
</protein>
<dbReference type="GeneID" id="82892185"/>
<feature type="signal peptide" evidence="1">
    <location>
        <begin position="1"/>
        <end position="27"/>
    </location>
</feature>
<sequence>MKNRWKIGLTWLAIALGTASCRPVATAATATESDSTAYAAVFTVRHADSCTLVDIVDPWDTTRLLQRYVLVDRSAPLPDSLPEGTLVRVPLQRVVVYSAVHCGMLEELGVADRIAGVCESRYIDLSFVREGIERGTIADLGEASSPDLERMIALSPDALLVSPFENTGYGRVEKSGIPLLELADYMEAEPMGRVEWIRLLGLFFGRETEAEKLFRATESAYDSLRALAENVSERPTVISERKYGAVWYVAGGRSYMARLFRDAGADYLWADDPSAGSIPLSFEEVFEKGGAADYWLIKYNSAEPLTYDGLRRDYEPYRRFAAFENGRVYACHLGQSSYFEETPIHPDRLLRDLIGVFHPELLPGYELRYFKPLEP</sequence>
<dbReference type="EMBL" id="CP102294">
    <property type="protein sequence ID" value="UWN57076.1"/>
    <property type="molecule type" value="Genomic_DNA"/>
</dbReference>
<keyword evidence="4" id="KW-1185">Reference proteome</keyword>
<dbReference type="PANTHER" id="PTHR30535">
    <property type="entry name" value="VITAMIN B12-BINDING PROTEIN"/>
    <property type="match status" value="1"/>
</dbReference>
<dbReference type="PANTHER" id="PTHR30535:SF34">
    <property type="entry name" value="MOLYBDATE-BINDING PROTEIN MOLA"/>
    <property type="match status" value="1"/>
</dbReference>
<dbReference type="InterPro" id="IPR050902">
    <property type="entry name" value="ABC_Transporter_SBP"/>
</dbReference>
<dbReference type="PROSITE" id="PS50983">
    <property type="entry name" value="FE_B12_PBP"/>
    <property type="match status" value="1"/>
</dbReference>
<reference evidence="3" key="1">
    <citation type="journal article" date="2022" name="Cell">
        <title>Design, construction, and in vivo augmentation of a complex gut microbiome.</title>
        <authorList>
            <person name="Cheng A.G."/>
            <person name="Ho P.Y."/>
            <person name="Aranda-Diaz A."/>
            <person name="Jain S."/>
            <person name="Yu F.B."/>
            <person name="Meng X."/>
            <person name="Wang M."/>
            <person name="Iakiviak M."/>
            <person name="Nagashima K."/>
            <person name="Zhao A."/>
            <person name="Murugkar P."/>
            <person name="Patil A."/>
            <person name="Atabakhsh K."/>
            <person name="Weakley A."/>
            <person name="Yan J."/>
            <person name="Brumbaugh A.R."/>
            <person name="Higginbottom S."/>
            <person name="Dimas A."/>
            <person name="Shiver A.L."/>
            <person name="Deutschbauer A."/>
            <person name="Neff N."/>
            <person name="Sonnenburg J.L."/>
            <person name="Huang K.C."/>
            <person name="Fischbach M.A."/>
        </authorList>
    </citation>
    <scope>NUCLEOTIDE SEQUENCE</scope>
    <source>
        <strain evidence="3">AP11</strain>
    </source>
</reference>
<dbReference type="PROSITE" id="PS51257">
    <property type="entry name" value="PROKAR_LIPOPROTEIN"/>
    <property type="match status" value="1"/>
</dbReference>
<dbReference type="SUPFAM" id="SSF53807">
    <property type="entry name" value="Helical backbone' metal receptor"/>
    <property type="match status" value="1"/>
</dbReference>
<accession>A0ABY5V0T0</accession>
<feature type="domain" description="Fe/B12 periplasmic-binding" evidence="2">
    <location>
        <begin position="93"/>
        <end position="361"/>
    </location>
</feature>
<dbReference type="RefSeq" id="WP_019245578.1">
    <property type="nucleotide sequence ID" value="NZ_CAPH01000009.1"/>
</dbReference>
<dbReference type="Proteomes" id="UP001059295">
    <property type="component" value="Chromosome"/>
</dbReference>
<dbReference type="Pfam" id="PF01497">
    <property type="entry name" value="Peripla_BP_2"/>
    <property type="match status" value="1"/>
</dbReference>
<organism evidence="3 4">
    <name type="scientific">Alistipes ihumii AP11</name>
    <dbReference type="NCBI Taxonomy" id="1211813"/>
    <lineage>
        <taxon>Bacteria</taxon>
        <taxon>Pseudomonadati</taxon>
        <taxon>Bacteroidota</taxon>
        <taxon>Bacteroidia</taxon>
        <taxon>Bacteroidales</taxon>
        <taxon>Rikenellaceae</taxon>
        <taxon>Alistipes</taxon>
    </lineage>
</organism>
<feature type="chain" id="PRO_5046800756" evidence="1">
    <location>
        <begin position="28"/>
        <end position="375"/>
    </location>
</feature>
<name>A0ABY5V0T0_9BACT</name>